<feature type="compositionally biased region" description="Polar residues" evidence="1">
    <location>
        <begin position="134"/>
        <end position="155"/>
    </location>
</feature>
<proteinExistence type="predicted"/>
<reference evidence="2 3" key="1">
    <citation type="journal article" date="2010" name="Nature">
        <title>The Ectocarpus genome and the independent evolution of multicellularity in brown algae.</title>
        <authorList>
            <person name="Cock J.M."/>
            <person name="Sterck L."/>
            <person name="Rouze P."/>
            <person name="Scornet D."/>
            <person name="Allen A.E."/>
            <person name="Amoutzias G."/>
            <person name="Anthouard V."/>
            <person name="Artiguenave F."/>
            <person name="Aury J.M."/>
            <person name="Badger J.H."/>
            <person name="Beszteri B."/>
            <person name="Billiau K."/>
            <person name="Bonnet E."/>
            <person name="Bothwell J.H."/>
            <person name="Bowler C."/>
            <person name="Boyen C."/>
            <person name="Brownlee C."/>
            <person name="Carrano C.J."/>
            <person name="Charrier B."/>
            <person name="Cho G.Y."/>
            <person name="Coelho S.M."/>
            <person name="Collen J."/>
            <person name="Corre E."/>
            <person name="Da Silva C."/>
            <person name="Delage L."/>
            <person name="Delaroque N."/>
            <person name="Dittami S.M."/>
            <person name="Doulbeau S."/>
            <person name="Elias M."/>
            <person name="Farnham G."/>
            <person name="Gachon C.M."/>
            <person name="Gschloessl B."/>
            <person name="Heesch S."/>
            <person name="Jabbari K."/>
            <person name="Jubin C."/>
            <person name="Kawai H."/>
            <person name="Kimura K."/>
            <person name="Kloareg B."/>
            <person name="Kupper F.C."/>
            <person name="Lang D."/>
            <person name="Le Bail A."/>
            <person name="Leblanc C."/>
            <person name="Lerouge P."/>
            <person name="Lohr M."/>
            <person name="Lopez P.J."/>
            <person name="Martens C."/>
            <person name="Maumus F."/>
            <person name="Michel G."/>
            <person name="Miranda-Saavedra D."/>
            <person name="Morales J."/>
            <person name="Moreau H."/>
            <person name="Motomura T."/>
            <person name="Nagasato C."/>
            <person name="Napoli C.A."/>
            <person name="Nelson D.R."/>
            <person name="Nyvall-Collen P."/>
            <person name="Peters A.F."/>
            <person name="Pommier C."/>
            <person name="Potin P."/>
            <person name="Poulain J."/>
            <person name="Quesneville H."/>
            <person name="Read B."/>
            <person name="Rensing S.A."/>
            <person name="Ritter A."/>
            <person name="Rousvoal S."/>
            <person name="Samanta M."/>
            <person name="Samson G."/>
            <person name="Schroeder D.C."/>
            <person name="Segurens B."/>
            <person name="Strittmatter M."/>
            <person name="Tonon T."/>
            <person name="Tregear J.W."/>
            <person name="Valentin K."/>
            <person name="von Dassow P."/>
            <person name="Yamagishi T."/>
            <person name="Van de Peer Y."/>
            <person name="Wincker P."/>
        </authorList>
    </citation>
    <scope>NUCLEOTIDE SEQUENCE [LARGE SCALE GENOMIC DNA]</scope>
    <source>
        <strain evidence="3">Ec32 / CCAP1310/4</strain>
    </source>
</reference>
<feature type="compositionally biased region" description="Basic and acidic residues" evidence="1">
    <location>
        <begin position="479"/>
        <end position="491"/>
    </location>
</feature>
<keyword evidence="3" id="KW-1185">Reference proteome</keyword>
<evidence type="ECO:0000256" key="1">
    <source>
        <dbReference type="SAM" id="MobiDB-lite"/>
    </source>
</evidence>
<feature type="compositionally biased region" description="Low complexity" evidence="1">
    <location>
        <begin position="493"/>
        <end position="506"/>
    </location>
</feature>
<feature type="compositionally biased region" description="Low complexity" evidence="1">
    <location>
        <begin position="534"/>
        <end position="557"/>
    </location>
</feature>
<dbReference type="Proteomes" id="UP000002630">
    <property type="component" value="Linkage Group LG17"/>
</dbReference>
<feature type="compositionally biased region" description="Polar residues" evidence="1">
    <location>
        <begin position="1021"/>
        <end position="1030"/>
    </location>
</feature>
<feature type="region of interest" description="Disordered" evidence="1">
    <location>
        <begin position="24"/>
        <end position="271"/>
    </location>
</feature>
<dbReference type="OrthoDB" id="10362364at2759"/>
<feature type="compositionally biased region" description="Polar residues" evidence="1">
    <location>
        <begin position="573"/>
        <end position="593"/>
    </location>
</feature>
<name>D8LI85_ECTSI</name>
<feature type="compositionally biased region" description="Polar residues" evidence="1">
    <location>
        <begin position="880"/>
        <end position="889"/>
    </location>
</feature>
<dbReference type="InParanoid" id="D8LI85"/>
<feature type="compositionally biased region" description="Basic and acidic residues" evidence="1">
    <location>
        <begin position="223"/>
        <end position="239"/>
    </location>
</feature>
<protein>
    <submittedName>
        <fullName evidence="2">Uncharacterized protein</fullName>
    </submittedName>
</protein>
<evidence type="ECO:0000313" key="3">
    <source>
        <dbReference type="Proteomes" id="UP000002630"/>
    </source>
</evidence>
<feature type="region of interest" description="Disordered" evidence="1">
    <location>
        <begin position="641"/>
        <end position="716"/>
    </location>
</feature>
<feature type="compositionally biased region" description="Basic residues" evidence="1">
    <location>
        <begin position="868"/>
        <end position="879"/>
    </location>
</feature>
<feature type="compositionally biased region" description="Low complexity" evidence="1">
    <location>
        <begin position="30"/>
        <end position="41"/>
    </location>
</feature>
<feature type="region of interest" description="Disordered" evidence="1">
    <location>
        <begin position="430"/>
        <end position="619"/>
    </location>
</feature>
<feature type="compositionally biased region" description="Basic and acidic residues" evidence="1">
    <location>
        <begin position="95"/>
        <end position="107"/>
    </location>
</feature>
<dbReference type="EMBL" id="FN649742">
    <property type="protein sequence ID" value="CBN75907.1"/>
    <property type="molecule type" value="Genomic_DNA"/>
</dbReference>
<feature type="compositionally biased region" description="Gly residues" evidence="1">
    <location>
        <begin position="558"/>
        <end position="567"/>
    </location>
</feature>
<evidence type="ECO:0000313" key="2">
    <source>
        <dbReference type="EMBL" id="CBN75907.1"/>
    </source>
</evidence>
<gene>
    <name evidence="2" type="ORF">Esi_0206_0034</name>
</gene>
<feature type="compositionally biased region" description="Polar residues" evidence="1">
    <location>
        <begin position="990"/>
        <end position="1014"/>
    </location>
</feature>
<organism evidence="2 3">
    <name type="scientific">Ectocarpus siliculosus</name>
    <name type="common">Brown alga</name>
    <name type="synonym">Conferva siliculosa</name>
    <dbReference type="NCBI Taxonomy" id="2880"/>
    <lineage>
        <taxon>Eukaryota</taxon>
        <taxon>Sar</taxon>
        <taxon>Stramenopiles</taxon>
        <taxon>Ochrophyta</taxon>
        <taxon>PX clade</taxon>
        <taxon>Phaeophyceae</taxon>
        <taxon>Ectocarpales</taxon>
        <taxon>Ectocarpaceae</taxon>
        <taxon>Ectocarpus</taxon>
    </lineage>
</organism>
<accession>D8LI85</accession>
<feature type="compositionally biased region" description="Basic and acidic residues" evidence="1">
    <location>
        <begin position="156"/>
        <end position="174"/>
    </location>
</feature>
<feature type="region of interest" description="Disordered" evidence="1">
    <location>
        <begin position="977"/>
        <end position="1042"/>
    </location>
</feature>
<dbReference type="EMBL" id="FN648383">
    <property type="protein sequence ID" value="CBN75907.1"/>
    <property type="molecule type" value="Genomic_DNA"/>
</dbReference>
<feature type="region of interest" description="Disordered" evidence="1">
    <location>
        <begin position="762"/>
        <end position="922"/>
    </location>
</feature>
<sequence length="1042" mass="110302">MESMANGCRDSADNCETKSFELSKTNKNVPASPAAGTASPPRHALLAPSFSIVEDTKGSTDVTPPPDIPPSEGDPWGDGGSPLTARSASSLGRLVPERTARAEEEAARGPPADRSSHWAVAAGPNKAQRETEGTPPTGSLSLTPSEVVWRSSSSDCGRKGGCEEEYVGRTERRTRASSNPVPIGGDLGSSGQTKGTGGQEQKLDELSLPTRWTPIEACSLAAEDEKARSDQNERRHERGATPPLSQVHSESVLRGSPREPTGNLEGDGGAGGDLMLFRTDVSRHLVSGEQPALFFLRPSENLSVTRIEGTGRLLVTLREEAGSAAAVVIDGATVHDSAAHFGHEAVQTDHRFPYVAGHRYEFQVAPAQGVELAVRGGGGGESRQGAEASQGCAANTSSGLHVVFSVMSAYSKGARVCQKDAMRLSLRTFEAPAANGSRQPTKPKSPATAMTKDPPTPSNLDASATATVDEGISAPRRPSLKEQDHAGDQRRTPSPSVAAALLASCLSPPPEVKHNHLIGTAPREEPSAPTAGVQPPAAAPKTPQPSSSTRTAAAAAAEGGGVQGGVRGRPVQSAETTGGNQSAGAATRGQRQPGSGVDPASTPYVTVSGRPPPSGMEGAIYPSAERLRWNPAWEQQRLLPQSPSAPAEMLPPSHAPSLPHIRRHVDSSSSSASPRSTLGRLEPSGVAGSHHVPRDPAIGAPHRYVLPPGYPAGEHPVQSKRYVGAEDAPGTKASRHYYQPAHEERHHGAPRYHYHRYVSDGQRDVASPGHQAGEGVRELEWNRGRRKDRHASGRGYRVSPEQARGGRRPSRWRDEAEDGEDWTRNGRPGLRRRSASQEDPLAGGGGDRYGSQAATGGGHNGEEYSRPYRFHHGSRKHKASPQSDDNNSGGYKHGGGCLPPSGKARWEPKKTVGAAVSPHTSRRRTVVAAGVAMGRKAAGEQSAFELTEGEAYHVRNGGGYLESLIADKAPCNRGLNEDDGWYGGEPGRQRTPQWTENNIGRQPPGRQNSRQDNTGGPARQTGITTSVVTSRSERMPPRWIKF</sequence>
<feature type="compositionally biased region" description="Low complexity" evidence="1">
    <location>
        <begin position="667"/>
        <end position="676"/>
    </location>
</feature>
<dbReference type="AlphaFoldDB" id="D8LI85"/>